<dbReference type="PANTHER" id="PTHR39198:SF1">
    <property type="entry name" value="ALPHA-GALACTOSIDASE NEW3 DOMAIN-CONTAINING PROTEIN"/>
    <property type="match status" value="1"/>
</dbReference>
<feature type="domain" description="Alpha-galactosidase NEW3" evidence="3">
    <location>
        <begin position="54"/>
        <end position="132"/>
    </location>
</feature>
<keyword evidence="2" id="KW-0732">Signal</keyword>
<reference evidence="4" key="1">
    <citation type="submission" date="2020-10" db="EMBL/GenBank/DDBJ databases">
        <authorList>
            <person name="Gilroy R."/>
        </authorList>
    </citation>
    <scope>NUCLEOTIDE SEQUENCE</scope>
    <source>
        <strain evidence="4">ChiHile30-977</strain>
    </source>
</reference>
<dbReference type="EMBL" id="DVFI01000096">
    <property type="protein sequence ID" value="HIQ63262.1"/>
    <property type="molecule type" value="Genomic_DNA"/>
</dbReference>
<proteinExistence type="predicted"/>
<protein>
    <recommendedName>
        <fullName evidence="3">Alpha-galactosidase NEW3 domain-containing protein</fullName>
    </recommendedName>
</protein>
<dbReference type="Pfam" id="PF10633">
    <property type="entry name" value="NPCBM_assoc"/>
    <property type="match status" value="3"/>
</dbReference>
<evidence type="ECO:0000256" key="2">
    <source>
        <dbReference type="SAM" id="SignalP"/>
    </source>
</evidence>
<comment type="caution">
    <text evidence="4">The sequence shown here is derived from an EMBL/GenBank/DDBJ whole genome shotgun (WGS) entry which is preliminary data.</text>
</comment>
<dbReference type="AlphaFoldDB" id="A0A9D1CJ11"/>
<dbReference type="InterPro" id="IPR018905">
    <property type="entry name" value="A-galactase_NEW3"/>
</dbReference>
<feature type="domain" description="Alpha-galactosidase NEW3" evidence="3">
    <location>
        <begin position="283"/>
        <end position="353"/>
    </location>
</feature>
<accession>A0A9D1CJ11</accession>
<feature type="chain" id="PRO_5039512241" description="Alpha-galactosidase NEW3 domain-containing protein" evidence="2">
    <location>
        <begin position="29"/>
        <end position="399"/>
    </location>
</feature>
<keyword evidence="1" id="KW-1133">Transmembrane helix</keyword>
<dbReference type="Proteomes" id="UP000886819">
    <property type="component" value="Unassembled WGS sequence"/>
</dbReference>
<keyword evidence="1" id="KW-0812">Transmembrane</keyword>
<evidence type="ECO:0000259" key="3">
    <source>
        <dbReference type="Pfam" id="PF10633"/>
    </source>
</evidence>
<reference evidence="4" key="2">
    <citation type="journal article" date="2021" name="PeerJ">
        <title>Extensive microbial diversity within the chicken gut microbiome revealed by metagenomics and culture.</title>
        <authorList>
            <person name="Gilroy R."/>
            <person name="Ravi A."/>
            <person name="Getino M."/>
            <person name="Pursley I."/>
            <person name="Horton D.L."/>
            <person name="Alikhan N.F."/>
            <person name="Baker D."/>
            <person name="Gharbi K."/>
            <person name="Hall N."/>
            <person name="Watson M."/>
            <person name="Adriaenssens E.M."/>
            <person name="Foster-Nyarko E."/>
            <person name="Jarju S."/>
            <person name="Secka A."/>
            <person name="Antonio M."/>
            <person name="Oren A."/>
            <person name="Chaudhuri R.R."/>
            <person name="La Ragione R."/>
            <person name="Hildebrand F."/>
            <person name="Pallen M.J."/>
        </authorList>
    </citation>
    <scope>NUCLEOTIDE SEQUENCE</scope>
    <source>
        <strain evidence="4">ChiHile30-977</strain>
    </source>
</reference>
<organism evidence="4 5">
    <name type="scientific">Candidatus Avichristensenella intestinipullorum</name>
    <dbReference type="NCBI Taxonomy" id="2840693"/>
    <lineage>
        <taxon>Bacteria</taxon>
        <taxon>Bacillati</taxon>
        <taxon>Bacillota</taxon>
        <taxon>Clostridia</taxon>
        <taxon>Candidatus Avichristensenella</taxon>
    </lineage>
</organism>
<feature type="transmembrane region" description="Helical" evidence="1">
    <location>
        <begin position="374"/>
        <end position="393"/>
    </location>
</feature>
<sequence>MKRMKTVRPGRLAALLLALLTLSCAALAEETPAVADDGPARIELSTQYPALVAKAGDSLTFDLDIENQSGASQDIALSAVSVPEGWTSSFSASSKQVSLVHVKDGDTNSSVDFALDIPLDAADGEYVLTLQADADGFSDTMDIYLTLDAEEIGESSFTVEYPSQEGDADTAFSYSAILANNTLSNQSYAFSATAPSGWSVSFAPSGETTKVASLEVEARTTQSVDIDITPPADIESGTYEILCSATSADEKVSLPLSITITGSYDLALSTPSGLLSLDAYANQESPLQLTITNSGNTALTQVNLTSSAPTGWSVRFSQETIDLIEPGATVETTAYITPGEEAMSGDYVTTLSAGNSDASDMIELRITVKTETKWGVIGIGVIVVLAVVMLAVMRRFGRR</sequence>
<dbReference type="InterPro" id="IPR013783">
    <property type="entry name" value="Ig-like_fold"/>
</dbReference>
<feature type="signal peptide" evidence="2">
    <location>
        <begin position="1"/>
        <end position="28"/>
    </location>
</feature>
<dbReference type="PROSITE" id="PS51257">
    <property type="entry name" value="PROKAR_LIPOPROTEIN"/>
    <property type="match status" value="1"/>
</dbReference>
<evidence type="ECO:0000256" key="1">
    <source>
        <dbReference type="SAM" id="Phobius"/>
    </source>
</evidence>
<keyword evidence="1" id="KW-0472">Membrane</keyword>
<dbReference type="PANTHER" id="PTHR39198">
    <property type="entry name" value="HYPOTHETICAL MEMBRANE PROTEIN, CONSERVED"/>
    <property type="match status" value="1"/>
</dbReference>
<feature type="domain" description="Alpha-galactosidase NEW3" evidence="3">
    <location>
        <begin position="186"/>
        <end position="246"/>
    </location>
</feature>
<evidence type="ECO:0000313" key="4">
    <source>
        <dbReference type="EMBL" id="HIQ63262.1"/>
    </source>
</evidence>
<name>A0A9D1CJ11_9FIRM</name>
<gene>
    <name evidence="4" type="ORF">IAA66_06705</name>
</gene>
<dbReference type="Gene3D" id="2.60.40.10">
    <property type="entry name" value="Immunoglobulins"/>
    <property type="match status" value="1"/>
</dbReference>
<evidence type="ECO:0000313" key="5">
    <source>
        <dbReference type="Proteomes" id="UP000886819"/>
    </source>
</evidence>